<dbReference type="EC" id="2.7.10.2" evidence="4"/>
<keyword evidence="13 18" id="KW-0472">Membrane</keyword>
<feature type="domain" description="Tyrosine-protein kinase G-rich" evidence="21">
    <location>
        <begin position="439"/>
        <end position="503"/>
    </location>
</feature>
<dbReference type="AlphaFoldDB" id="A0A0F9SNA7"/>
<evidence type="ECO:0000256" key="14">
    <source>
        <dbReference type="ARBA" id="ARBA00023137"/>
    </source>
</evidence>
<reference evidence="22" key="1">
    <citation type="journal article" date="2015" name="Nature">
        <title>Complex archaea that bridge the gap between prokaryotes and eukaryotes.</title>
        <authorList>
            <person name="Spang A."/>
            <person name="Saw J.H."/>
            <person name="Jorgensen S.L."/>
            <person name="Zaremba-Niedzwiedzka K."/>
            <person name="Martijn J."/>
            <person name="Lind A.E."/>
            <person name="van Eijk R."/>
            <person name="Schleper C."/>
            <person name="Guy L."/>
            <person name="Ettema T.J."/>
        </authorList>
    </citation>
    <scope>NUCLEOTIDE SEQUENCE</scope>
</reference>
<dbReference type="CDD" id="cd05387">
    <property type="entry name" value="BY-kinase"/>
    <property type="match status" value="1"/>
</dbReference>
<dbReference type="EMBL" id="LAZR01000577">
    <property type="protein sequence ID" value="KKN63842.1"/>
    <property type="molecule type" value="Genomic_DNA"/>
</dbReference>
<feature type="transmembrane region" description="Helical" evidence="18">
    <location>
        <begin position="42"/>
        <end position="60"/>
    </location>
</feature>
<feature type="transmembrane region" description="Helical" evidence="18">
    <location>
        <begin position="483"/>
        <end position="501"/>
    </location>
</feature>
<dbReference type="Pfam" id="PF02706">
    <property type="entry name" value="Wzz"/>
    <property type="match status" value="1"/>
</dbReference>
<keyword evidence="5" id="KW-1003">Cell membrane</keyword>
<dbReference type="InterPro" id="IPR005702">
    <property type="entry name" value="Wzc-like_C"/>
</dbReference>
<evidence type="ECO:0000256" key="3">
    <source>
        <dbReference type="ARBA" id="ARBA00008883"/>
    </source>
</evidence>
<evidence type="ECO:0000256" key="4">
    <source>
        <dbReference type="ARBA" id="ARBA00011903"/>
    </source>
</evidence>
<evidence type="ECO:0000313" key="22">
    <source>
        <dbReference type="EMBL" id="KKN63842.1"/>
    </source>
</evidence>
<keyword evidence="6" id="KW-0997">Cell inner membrane</keyword>
<dbReference type="InterPro" id="IPR025669">
    <property type="entry name" value="AAA_dom"/>
</dbReference>
<feature type="domain" description="AAA" evidence="20">
    <location>
        <begin position="604"/>
        <end position="767"/>
    </location>
</feature>
<evidence type="ECO:0000256" key="12">
    <source>
        <dbReference type="ARBA" id="ARBA00022989"/>
    </source>
</evidence>
<evidence type="ECO:0000256" key="10">
    <source>
        <dbReference type="ARBA" id="ARBA00022777"/>
    </source>
</evidence>
<feature type="coiled-coil region" evidence="16">
    <location>
        <begin position="340"/>
        <end position="396"/>
    </location>
</feature>
<dbReference type="InterPro" id="IPR050445">
    <property type="entry name" value="Bact_polysacc_biosynth/exp"/>
</dbReference>
<accession>A0A0F9SNA7</accession>
<keyword evidence="12 18" id="KW-1133">Transmembrane helix</keyword>
<name>A0A0F9SNA7_9ZZZZ</name>
<comment type="subcellular location">
    <subcellularLocation>
        <location evidence="1">Cell inner membrane</location>
        <topology evidence="1">Multi-pass membrane protein</topology>
    </subcellularLocation>
</comment>
<evidence type="ECO:0000256" key="17">
    <source>
        <dbReference type="SAM" id="MobiDB-lite"/>
    </source>
</evidence>
<feature type="domain" description="Polysaccharide chain length determinant N-terminal" evidence="19">
    <location>
        <begin position="27"/>
        <end position="118"/>
    </location>
</feature>
<evidence type="ECO:0000256" key="2">
    <source>
        <dbReference type="ARBA" id="ARBA00007316"/>
    </source>
</evidence>
<comment type="similarity">
    <text evidence="2">Belongs to the CpsD/CapB family.</text>
</comment>
<evidence type="ECO:0000259" key="21">
    <source>
        <dbReference type="Pfam" id="PF13807"/>
    </source>
</evidence>
<keyword evidence="8 18" id="KW-0812">Transmembrane</keyword>
<keyword evidence="11" id="KW-0067">ATP-binding</keyword>
<evidence type="ECO:0000256" key="11">
    <source>
        <dbReference type="ARBA" id="ARBA00022840"/>
    </source>
</evidence>
<dbReference type="InterPro" id="IPR003856">
    <property type="entry name" value="LPS_length_determ_N"/>
</dbReference>
<keyword evidence="14" id="KW-0829">Tyrosine-protein kinase</keyword>
<dbReference type="GO" id="GO:0005886">
    <property type="term" value="C:plasma membrane"/>
    <property type="evidence" value="ECO:0007669"/>
    <property type="project" value="UniProtKB-SubCell"/>
</dbReference>
<feature type="region of interest" description="Disordered" evidence="17">
    <location>
        <begin position="543"/>
        <end position="574"/>
    </location>
</feature>
<dbReference type="PANTHER" id="PTHR32309:SF13">
    <property type="entry name" value="FERRIC ENTEROBACTIN TRANSPORT PROTEIN FEPE"/>
    <property type="match status" value="1"/>
</dbReference>
<proteinExistence type="inferred from homology"/>
<evidence type="ECO:0000256" key="1">
    <source>
        <dbReference type="ARBA" id="ARBA00004429"/>
    </source>
</evidence>
<dbReference type="GO" id="GO:0004713">
    <property type="term" value="F:protein tyrosine kinase activity"/>
    <property type="evidence" value="ECO:0007669"/>
    <property type="project" value="TreeGrafter"/>
</dbReference>
<evidence type="ECO:0000256" key="7">
    <source>
        <dbReference type="ARBA" id="ARBA00022679"/>
    </source>
</evidence>
<protein>
    <recommendedName>
        <fullName evidence="4">non-specific protein-tyrosine kinase</fullName>
        <ecNumber evidence="4">2.7.10.2</ecNumber>
    </recommendedName>
</protein>
<evidence type="ECO:0000256" key="6">
    <source>
        <dbReference type="ARBA" id="ARBA00022519"/>
    </source>
</evidence>
<evidence type="ECO:0000256" key="15">
    <source>
        <dbReference type="ARBA" id="ARBA00051245"/>
    </source>
</evidence>
<gene>
    <name evidence="22" type="ORF">LCGC14_0497720</name>
</gene>
<keyword evidence="7" id="KW-0808">Transferase</keyword>
<comment type="caution">
    <text evidence="22">The sequence shown here is derived from an EMBL/GenBank/DDBJ whole genome shotgun (WGS) entry which is preliminary data.</text>
</comment>
<evidence type="ECO:0000256" key="9">
    <source>
        <dbReference type="ARBA" id="ARBA00022741"/>
    </source>
</evidence>
<keyword evidence="16" id="KW-0175">Coiled coil</keyword>
<dbReference type="Gene3D" id="3.40.50.300">
    <property type="entry name" value="P-loop containing nucleotide triphosphate hydrolases"/>
    <property type="match status" value="1"/>
</dbReference>
<dbReference type="InterPro" id="IPR032807">
    <property type="entry name" value="GNVR"/>
</dbReference>
<evidence type="ECO:0000259" key="19">
    <source>
        <dbReference type="Pfam" id="PF02706"/>
    </source>
</evidence>
<keyword evidence="10" id="KW-0418">Kinase</keyword>
<keyword evidence="9" id="KW-0547">Nucleotide-binding</keyword>
<sequence>MNKSAHLVRFADGAAELREPPRSGDATIDLTRVLKALRRRRTAIVLSVLLWSMLGLFYALTTPRYYDATAQVMLDSNISRTLQQVSSTTDVAINDSAMDSARLVINSEQIVARVVDTLNLQENPAFLSPPSSMTSQIIGSAIYYARMPMVWLRRQVEAVSDRDLTGEAPTATRPTDEQIAEMTRAAVITALQQQVVVYRIGRSSAFGISYRSTDPQLAAAIVNTFAEVYVSDVLNANFDATERMTTWMQSQLGVLEADARDAARAAETFRTQNGLVSNNNSTMSQDAVSALNADLSAAISAAAQARGRVIALEAVVERGVTALAEDGIPAGLPAIESADFQQIQAELTNLVNSLERVRRSSTASDDSLRSWEDRVLSAAERLFSAIRLQLEQARGEAALRGARVEALRESLDRAVGNDAELGGANVELRALEDRAATLSALYQNFLTRFQQIEQQKSFPISNVRILNLAQVPRFASGPSAKRALALCIIIGLIMGLIIAAIREYRDRFLYTAEQVNDEVGASFLGYLPEVGISEAMSKWMQGRYGGKPKRRPIPLTLEPERPGPSSILAPPSHALEKPRSPYAETLRNIRLSSQIVGIRGKGRVIGLTSARPNEGKSYTSYNFAASVAAAGSHSVLLIDADPHRSGLTRAFNIDEGEGLLSVLSGEREWSDATKRVGDTNLFMLPSLVRSDFAHTHEILASQAFSQMISEVAEVFDFVILDLAPIGAVSDVHAVIDDVDQLIIVAEWGKTSKQLLHKLVNADRRIADKVLGVVLNRVDFRRLQHYTGDDDKASYLGDYDSYYA</sequence>
<dbReference type="PANTHER" id="PTHR32309">
    <property type="entry name" value="TYROSINE-PROTEIN KINASE"/>
    <property type="match status" value="1"/>
</dbReference>
<comment type="catalytic activity">
    <reaction evidence="15">
        <text>L-tyrosyl-[protein] + ATP = O-phospho-L-tyrosyl-[protein] + ADP + H(+)</text>
        <dbReference type="Rhea" id="RHEA:10596"/>
        <dbReference type="Rhea" id="RHEA-COMP:10136"/>
        <dbReference type="Rhea" id="RHEA-COMP:20101"/>
        <dbReference type="ChEBI" id="CHEBI:15378"/>
        <dbReference type="ChEBI" id="CHEBI:30616"/>
        <dbReference type="ChEBI" id="CHEBI:46858"/>
        <dbReference type="ChEBI" id="CHEBI:61978"/>
        <dbReference type="ChEBI" id="CHEBI:456216"/>
        <dbReference type="EC" id="2.7.10.2"/>
    </reaction>
</comment>
<dbReference type="InterPro" id="IPR027417">
    <property type="entry name" value="P-loop_NTPase"/>
</dbReference>
<dbReference type="SUPFAM" id="SSF52540">
    <property type="entry name" value="P-loop containing nucleoside triphosphate hydrolases"/>
    <property type="match status" value="1"/>
</dbReference>
<dbReference type="Pfam" id="PF13807">
    <property type="entry name" value="GNVR"/>
    <property type="match status" value="1"/>
</dbReference>
<evidence type="ECO:0000256" key="13">
    <source>
        <dbReference type="ARBA" id="ARBA00023136"/>
    </source>
</evidence>
<organism evidence="22">
    <name type="scientific">marine sediment metagenome</name>
    <dbReference type="NCBI Taxonomy" id="412755"/>
    <lineage>
        <taxon>unclassified sequences</taxon>
        <taxon>metagenomes</taxon>
        <taxon>ecological metagenomes</taxon>
    </lineage>
</organism>
<evidence type="ECO:0000256" key="16">
    <source>
        <dbReference type="SAM" id="Coils"/>
    </source>
</evidence>
<evidence type="ECO:0000256" key="18">
    <source>
        <dbReference type="SAM" id="Phobius"/>
    </source>
</evidence>
<evidence type="ECO:0000259" key="20">
    <source>
        <dbReference type="Pfam" id="PF13614"/>
    </source>
</evidence>
<dbReference type="Pfam" id="PF13614">
    <property type="entry name" value="AAA_31"/>
    <property type="match status" value="1"/>
</dbReference>
<evidence type="ECO:0000256" key="8">
    <source>
        <dbReference type="ARBA" id="ARBA00022692"/>
    </source>
</evidence>
<evidence type="ECO:0000256" key="5">
    <source>
        <dbReference type="ARBA" id="ARBA00022475"/>
    </source>
</evidence>
<comment type="similarity">
    <text evidence="3">Belongs to the etk/wzc family.</text>
</comment>